<keyword evidence="6" id="KW-0732">Signal</keyword>
<feature type="region of interest" description="Disordered" evidence="4">
    <location>
        <begin position="391"/>
        <end position="495"/>
    </location>
</feature>
<dbReference type="NCBIfam" id="TIGR00975">
    <property type="entry name" value="3a0107s03"/>
    <property type="match status" value="1"/>
</dbReference>
<keyword evidence="9" id="KW-1185">Reference proteome</keyword>
<organism evidence="8 9">
    <name type="scientific">Microbacterium marinum</name>
    <dbReference type="NCBI Taxonomy" id="421115"/>
    <lineage>
        <taxon>Bacteria</taxon>
        <taxon>Bacillati</taxon>
        <taxon>Actinomycetota</taxon>
        <taxon>Actinomycetes</taxon>
        <taxon>Micrococcales</taxon>
        <taxon>Microbacteriaceae</taxon>
        <taxon>Microbacterium</taxon>
    </lineage>
</organism>
<protein>
    <submittedName>
        <fullName evidence="8">Phosphate transport system substrate-binding protein</fullName>
    </submittedName>
</protein>
<feature type="chain" id="PRO_5030825177" evidence="6">
    <location>
        <begin position="33"/>
        <end position="559"/>
    </location>
</feature>
<dbReference type="InterPro" id="IPR050962">
    <property type="entry name" value="Phosphate-bind_PstS"/>
</dbReference>
<evidence type="ECO:0000313" key="9">
    <source>
        <dbReference type="Proteomes" id="UP000573729"/>
    </source>
</evidence>
<keyword evidence="5" id="KW-0472">Membrane</keyword>
<keyword evidence="5" id="KW-0812">Transmembrane</keyword>
<dbReference type="InterPro" id="IPR024370">
    <property type="entry name" value="PBP_domain"/>
</dbReference>
<name>A0A7W7FIR7_9MICO</name>
<feature type="domain" description="PBP" evidence="7">
    <location>
        <begin position="30"/>
        <end position="329"/>
    </location>
</feature>
<gene>
    <name evidence="8" type="ORF">BKA24_002410</name>
</gene>
<evidence type="ECO:0000256" key="3">
    <source>
        <dbReference type="ARBA" id="ARBA00022592"/>
    </source>
</evidence>
<dbReference type="InterPro" id="IPR005673">
    <property type="entry name" value="ABC_phos-bd_PstS"/>
</dbReference>
<evidence type="ECO:0000256" key="2">
    <source>
        <dbReference type="ARBA" id="ARBA00022448"/>
    </source>
</evidence>
<keyword evidence="5" id="KW-1133">Transmembrane helix</keyword>
<dbReference type="Proteomes" id="UP000573729">
    <property type="component" value="Unassembled WGS sequence"/>
</dbReference>
<dbReference type="RefSeq" id="WP_343066115.1">
    <property type="nucleotide sequence ID" value="NZ_JACHMD010000001.1"/>
</dbReference>
<keyword evidence="2" id="KW-0813">Transport</keyword>
<dbReference type="SUPFAM" id="SSF53850">
    <property type="entry name" value="Periplasmic binding protein-like II"/>
    <property type="match status" value="1"/>
</dbReference>
<feature type="transmembrane region" description="Helical" evidence="5">
    <location>
        <begin position="534"/>
        <end position="553"/>
    </location>
</feature>
<dbReference type="GO" id="GO:0035435">
    <property type="term" value="P:phosphate ion transmembrane transport"/>
    <property type="evidence" value="ECO:0007669"/>
    <property type="project" value="InterPro"/>
</dbReference>
<comment type="similarity">
    <text evidence="1">Belongs to the PstS family.</text>
</comment>
<dbReference type="PANTHER" id="PTHR42996">
    <property type="entry name" value="PHOSPHATE-BINDING PROTEIN PSTS"/>
    <property type="match status" value="1"/>
</dbReference>
<dbReference type="CDD" id="cd13565">
    <property type="entry name" value="PBP2_PstS"/>
    <property type="match status" value="1"/>
</dbReference>
<dbReference type="GO" id="GO:0043190">
    <property type="term" value="C:ATP-binding cassette (ABC) transporter complex"/>
    <property type="evidence" value="ECO:0007669"/>
    <property type="project" value="InterPro"/>
</dbReference>
<dbReference type="EMBL" id="JACHMD010000001">
    <property type="protein sequence ID" value="MBB4667701.1"/>
    <property type="molecule type" value="Genomic_DNA"/>
</dbReference>
<dbReference type="Gene3D" id="3.40.190.10">
    <property type="entry name" value="Periplasmic binding protein-like II"/>
    <property type="match status" value="2"/>
</dbReference>
<proteinExistence type="inferred from homology"/>
<evidence type="ECO:0000256" key="4">
    <source>
        <dbReference type="SAM" id="MobiDB-lite"/>
    </source>
</evidence>
<reference evidence="8 9" key="1">
    <citation type="submission" date="2020-08" db="EMBL/GenBank/DDBJ databases">
        <title>Sequencing the genomes of 1000 actinobacteria strains.</title>
        <authorList>
            <person name="Klenk H.-P."/>
        </authorList>
    </citation>
    <scope>NUCLEOTIDE SEQUENCE [LARGE SCALE GENOMIC DNA]</scope>
    <source>
        <strain evidence="8 9">DSM 24947</strain>
    </source>
</reference>
<accession>A0A7W7FIR7</accession>
<evidence type="ECO:0000259" key="7">
    <source>
        <dbReference type="Pfam" id="PF12849"/>
    </source>
</evidence>
<dbReference type="Pfam" id="PF12849">
    <property type="entry name" value="PBP_like_2"/>
    <property type="match status" value="1"/>
</dbReference>
<evidence type="ECO:0000313" key="8">
    <source>
        <dbReference type="EMBL" id="MBB4667701.1"/>
    </source>
</evidence>
<feature type="compositionally biased region" description="Gly residues" evidence="4">
    <location>
        <begin position="426"/>
        <end position="478"/>
    </location>
</feature>
<dbReference type="PANTHER" id="PTHR42996:SF1">
    <property type="entry name" value="PHOSPHATE-BINDING PROTEIN PSTS"/>
    <property type="match status" value="1"/>
</dbReference>
<dbReference type="GO" id="GO:0042301">
    <property type="term" value="F:phosphate ion binding"/>
    <property type="evidence" value="ECO:0007669"/>
    <property type="project" value="InterPro"/>
</dbReference>
<dbReference type="AlphaFoldDB" id="A0A7W7FIR7"/>
<evidence type="ECO:0000256" key="1">
    <source>
        <dbReference type="ARBA" id="ARBA00008725"/>
    </source>
</evidence>
<comment type="caution">
    <text evidence="8">The sequence shown here is derived from an EMBL/GenBank/DDBJ whole genome shotgun (WGS) entry which is preliminary data.</text>
</comment>
<feature type="signal peptide" evidence="6">
    <location>
        <begin position="1"/>
        <end position="32"/>
    </location>
</feature>
<keyword evidence="3" id="KW-0592">Phosphate transport</keyword>
<evidence type="ECO:0000256" key="6">
    <source>
        <dbReference type="SAM" id="SignalP"/>
    </source>
</evidence>
<evidence type="ECO:0000256" key="5">
    <source>
        <dbReference type="SAM" id="Phobius"/>
    </source>
</evidence>
<sequence length="559" mass="56846">MIRRPRRLPVRGALVALIVGVMALIAAVPAQAVDYDRISGSGSTWSQNALDQWRRNVANNYGMTVNFSGTGSSAGRRDFISGTVDYAVSEIPFQRKPEDGSAPEVPGRDYAYMPIVAGGTAFMYHLKINGKRVTNLRLSGDVIAKIFAGDIKNWKDPVIQADNPGLVMPDKKITPVVRSDGSGSTAQFTKWMSEQYPSIWSTGMTSQFPTQRVPGAKGQNGSLGVAGYVSQNYGEGAITYVEYSYALKSGFPVAKVLNKAGYYVEPTAQAVAVALLKAKINTDEGSADYLTQILDGVYNNGDARSYPLSSYSYMIVPTEVGGVFTAKKGFTLGEFTKYVVCDGQQQAAALGYSPLPMNLVMASFDQIKRIPGADAASLNLSACKNPTFKAGDSPATNQLAVSAPQPAACDKKGDTQCETPTAGANPGAGNGGGRGGSGSGTGGTGSTGGGTGGTGSGAGSGSGSSSGGSDAGGSGTSGSGTDTSGGDSGAAGGEAPVYDANGGLVSGGGTGGEAAVSSPFTLASSGWGPAQTGMLIAGGMLLAVVLLPPLVAARRRADR</sequence>